<name>A0A453ET55_AEGTS</name>
<dbReference type="EnsemblPlants" id="AET3Gv20447900.1">
    <property type="protein sequence ID" value="AET3Gv20447900.1"/>
    <property type="gene ID" value="AET3Gv20447900"/>
</dbReference>
<dbReference type="Gramene" id="AET3Gv20447900.1">
    <property type="protein sequence ID" value="AET3Gv20447900.1"/>
    <property type="gene ID" value="AET3Gv20447900"/>
</dbReference>
<proteinExistence type="predicted"/>
<dbReference type="EnsemblPlants" id="AET3Gv20447900.9">
    <property type="protein sequence ID" value="AET3Gv20447900.9"/>
    <property type="gene ID" value="AET3Gv20447900"/>
</dbReference>
<keyword evidence="2" id="KW-1185">Reference proteome</keyword>
<dbReference type="Gramene" id="AET3Gv20447900.9">
    <property type="protein sequence ID" value="AET3Gv20447900.9"/>
    <property type="gene ID" value="AET3Gv20447900"/>
</dbReference>
<reference evidence="1" key="5">
    <citation type="journal article" date="2021" name="G3 (Bethesda)">
        <title>Aegilops tauschii genome assembly Aet v5.0 features greater sequence contiguity and improved annotation.</title>
        <authorList>
            <person name="Wang L."/>
            <person name="Zhu T."/>
            <person name="Rodriguez J.C."/>
            <person name="Deal K.R."/>
            <person name="Dubcovsky J."/>
            <person name="McGuire P.E."/>
            <person name="Lux T."/>
            <person name="Spannagl M."/>
            <person name="Mayer K.F.X."/>
            <person name="Baldrich P."/>
            <person name="Meyers B.C."/>
            <person name="Huo N."/>
            <person name="Gu Y.Q."/>
            <person name="Zhou H."/>
            <person name="Devos K.M."/>
            <person name="Bennetzen J.L."/>
            <person name="Unver T."/>
            <person name="Budak H."/>
            <person name="Gulick P.J."/>
            <person name="Galiba G."/>
            <person name="Kalapos B."/>
            <person name="Nelson D.R."/>
            <person name="Li P."/>
            <person name="You F.M."/>
            <person name="Luo M.C."/>
            <person name="Dvorak J."/>
        </authorList>
    </citation>
    <scope>NUCLEOTIDE SEQUENCE [LARGE SCALE GENOMIC DNA]</scope>
    <source>
        <strain evidence="1">cv. AL8/78</strain>
    </source>
</reference>
<dbReference type="Gene3D" id="3.40.50.300">
    <property type="entry name" value="P-loop containing nucleotide triphosphate hydrolases"/>
    <property type="match status" value="1"/>
</dbReference>
<evidence type="ECO:0000313" key="1">
    <source>
        <dbReference type="EnsemblPlants" id="AET3Gv20447900.9"/>
    </source>
</evidence>
<reference evidence="1" key="3">
    <citation type="journal article" date="2017" name="Nature">
        <title>Genome sequence of the progenitor of the wheat D genome Aegilops tauschii.</title>
        <authorList>
            <person name="Luo M.C."/>
            <person name="Gu Y.Q."/>
            <person name="Puiu D."/>
            <person name="Wang H."/>
            <person name="Twardziok S.O."/>
            <person name="Deal K.R."/>
            <person name="Huo N."/>
            <person name="Zhu T."/>
            <person name="Wang L."/>
            <person name="Wang Y."/>
            <person name="McGuire P.E."/>
            <person name="Liu S."/>
            <person name="Long H."/>
            <person name="Ramasamy R.K."/>
            <person name="Rodriguez J.C."/>
            <person name="Van S.L."/>
            <person name="Yuan L."/>
            <person name="Wang Z."/>
            <person name="Xia Z."/>
            <person name="Xiao L."/>
            <person name="Anderson O.D."/>
            <person name="Ouyang S."/>
            <person name="Liang Y."/>
            <person name="Zimin A.V."/>
            <person name="Pertea G."/>
            <person name="Qi P."/>
            <person name="Bennetzen J.L."/>
            <person name="Dai X."/>
            <person name="Dawson M.W."/>
            <person name="Muller H.G."/>
            <person name="Kugler K."/>
            <person name="Rivarola-Duarte L."/>
            <person name="Spannagl M."/>
            <person name="Mayer K.F.X."/>
            <person name="Lu F.H."/>
            <person name="Bevan M.W."/>
            <person name="Leroy P."/>
            <person name="Li P."/>
            <person name="You F.M."/>
            <person name="Sun Q."/>
            <person name="Liu Z."/>
            <person name="Lyons E."/>
            <person name="Wicker T."/>
            <person name="Salzberg S.L."/>
            <person name="Devos K.M."/>
            <person name="Dvorak J."/>
        </authorList>
    </citation>
    <scope>NUCLEOTIDE SEQUENCE [LARGE SCALE GENOMIC DNA]</scope>
    <source>
        <strain evidence="1">cv. AL8/78</strain>
    </source>
</reference>
<protein>
    <recommendedName>
        <fullName evidence="3">Helicase C-terminal domain-containing protein</fullName>
    </recommendedName>
</protein>
<dbReference type="InterPro" id="IPR027417">
    <property type="entry name" value="P-loop_NTPase"/>
</dbReference>
<sequence length="122" mass="14255">MEVDHRDHTLQPDELDELDGQVLRPDHHDSAENNKTLTLVFVETKQEADSLRYWLYNRGFTGMAIHGDETRKYIFRTLLSSPNSSVRTRASLWLPLASSQHRGARQEWWSCIYFELHKSPAT</sequence>
<reference evidence="2" key="1">
    <citation type="journal article" date="2014" name="Science">
        <title>Ancient hybridizations among the ancestral genomes of bread wheat.</title>
        <authorList>
            <consortium name="International Wheat Genome Sequencing Consortium,"/>
            <person name="Marcussen T."/>
            <person name="Sandve S.R."/>
            <person name="Heier L."/>
            <person name="Spannagl M."/>
            <person name="Pfeifer M."/>
            <person name="Jakobsen K.S."/>
            <person name="Wulff B.B."/>
            <person name="Steuernagel B."/>
            <person name="Mayer K.F."/>
            <person name="Olsen O.A."/>
        </authorList>
    </citation>
    <scope>NUCLEOTIDE SEQUENCE [LARGE SCALE GENOMIC DNA]</scope>
    <source>
        <strain evidence="2">cv. AL8/78</strain>
    </source>
</reference>
<reference evidence="2" key="2">
    <citation type="journal article" date="2017" name="Nat. Plants">
        <title>The Aegilops tauschii genome reveals multiple impacts of transposons.</title>
        <authorList>
            <person name="Zhao G."/>
            <person name="Zou C."/>
            <person name="Li K."/>
            <person name="Wang K."/>
            <person name="Li T."/>
            <person name="Gao L."/>
            <person name="Zhang X."/>
            <person name="Wang H."/>
            <person name="Yang Z."/>
            <person name="Liu X."/>
            <person name="Jiang W."/>
            <person name="Mao L."/>
            <person name="Kong X."/>
            <person name="Jiao Y."/>
            <person name="Jia J."/>
        </authorList>
    </citation>
    <scope>NUCLEOTIDE SEQUENCE [LARGE SCALE GENOMIC DNA]</scope>
    <source>
        <strain evidence="2">cv. AL8/78</strain>
    </source>
</reference>
<accession>A0A453ET55</accession>
<dbReference type="AlphaFoldDB" id="A0A453ET55"/>
<reference evidence="1" key="4">
    <citation type="submission" date="2019-03" db="UniProtKB">
        <authorList>
            <consortium name="EnsemblPlants"/>
        </authorList>
    </citation>
    <scope>IDENTIFICATION</scope>
</reference>
<evidence type="ECO:0000313" key="2">
    <source>
        <dbReference type="Proteomes" id="UP000015105"/>
    </source>
</evidence>
<evidence type="ECO:0008006" key="3">
    <source>
        <dbReference type="Google" id="ProtNLM"/>
    </source>
</evidence>
<dbReference type="Proteomes" id="UP000015105">
    <property type="component" value="Chromosome 3D"/>
</dbReference>
<organism evidence="1 2">
    <name type="scientific">Aegilops tauschii subsp. strangulata</name>
    <name type="common">Goatgrass</name>
    <dbReference type="NCBI Taxonomy" id="200361"/>
    <lineage>
        <taxon>Eukaryota</taxon>
        <taxon>Viridiplantae</taxon>
        <taxon>Streptophyta</taxon>
        <taxon>Embryophyta</taxon>
        <taxon>Tracheophyta</taxon>
        <taxon>Spermatophyta</taxon>
        <taxon>Magnoliopsida</taxon>
        <taxon>Liliopsida</taxon>
        <taxon>Poales</taxon>
        <taxon>Poaceae</taxon>
        <taxon>BOP clade</taxon>
        <taxon>Pooideae</taxon>
        <taxon>Triticodae</taxon>
        <taxon>Triticeae</taxon>
        <taxon>Triticinae</taxon>
        <taxon>Aegilops</taxon>
    </lineage>
</organism>